<gene>
    <name evidence="1" type="ORF">C0630_00540</name>
</gene>
<dbReference type="EMBL" id="PKUN01000001">
    <property type="protein sequence ID" value="PLX63434.1"/>
    <property type="molecule type" value="Genomic_DNA"/>
</dbReference>
<evidence type="ECO:0000313" key="2">
    <source>
        <dbReference type="Proteomes" id="UP000235015"/>
    </source>
</evidence>
<dbReference type="Proteomes" id="UP000235015">
    <property type="component" value="Unassembled WGS sequence"/>
</dbReference>
<reference evidence="1 2" key="1">
    <citation type="submission" date="2017-11" db="EMBL/GenBank/DDBJ databases">
        <title>Genome-resolved metagenomics identifies genetic mobility, metabolic interactions, and unexpected diversity in perchlorate-reducing communities.</title>
        <authorList>
            <person name="Barnum T.P."/>
            <person name="Figueroa I.A."/>
            <person name="Carlstrom C.I."/>
            <person name="Lucas L.N."/>
            <person name="Engelbrektson A.L."/>
            <person name="Coates J.D."/>
        </authorList>
    </citation>
    <scope>NUCLEOTIDE SEQUENCE [LARGE SCALE GENOMIC DNA]</scope>
    <source>
        <strain evidence="1">BM301</strain>
    </source>
</reference>
<organism evidence="1 2">
    <name type="scientific">Sedimenticola selenatireducens</name>
    <dbReference type="NCBI Taxonomy" id="191960"/>
    <lineage>
        <taxon>Bacteria</taxon>
        <taxon>Pseudomonadati</taxon>
        <taxon>Pseudomonadota</taxon>
        <taxon>Gammaproteobacteria</taxon>
        <taxon>Chromatiales</taxon>
        <taxon>Sedimenticolaceae</taxon>
        <taxon>Sedimenticola</taxon>
    </lineage>
</organism>
<dbReference type="STRING" id="1111735.GCA_000428045_03468"/>
<name>A0A2N6D169_9GAMM</name>
<comment type="caution">
    <text evidence="1">The sequence shown here is derived from an EMBL/GenBank/DDBJ whole genome shotgun (WGS) entry which is preliminary data.</text>
</comment>
<protein>
    <submittedName>
        <fullName evidence="1">Uncharacterized protein</fullName>
    </submittedName>
</protein>
<proteinExistence type="predicted"/>
<dbReference type="AlphaFoldDB" id="A0A2N6D169"/>
<accession>A0A2N6D169</accession>
<evidence type="ECO:0000313" key="1">
    <source>
        <dbReference type="EMBL" id="PLX63434.1"/>
    </source>
</evidence>
<sequence>MKYLILSTGVLTAADLPTLDLSDVQIAALDFEAESSLDLFSLLLANIKIIDETMEDDHSHATDVQLPSIPHTALVFPDEASQVQGKLAIQGLCTTEWAEQTQLTHQVKVAVPFTQQQMDLAASLGENFQLLVKDENKQKQIHETLITTKTGITPTHEQAIADSRLILSQLAEGRIKLTRELMAIQQQLGVCNVCRF</sequence>
<dbReference type="RefSeq" id="WP_273437206.1">
    <property type="nucleotide sequence ID" value="NZ_CBDUFW010000100.1"/>
</dbReference>